<dbReference type="PIRSF" id="PIRSF002756">
    <property type="entry name" value="PstS"/>
    <property type="match status" value="1"/>
</dbReference>
<keyword evidence="3 4" id="KW-0592">Phosphate transport</keyword>
<dbReference type="PANTHER" id="PTHR42996:SF1">
    <property type="entry name" value="PHOSPHATE-BINDING PROTEIN PSTS"/>
    <property type="match status" value="1"/>
</dbReference>
<evidence type="ECO:0000256" key="4">
    <source>
        <dbReference type="PIRNR" id="PIRNR002756"/>
    </source>
</evidence>
<dbReference type="GO" id="GO:0043190">
    <property type="term" value="C:ATP-binding cassette (ABC) transporter complex"/>
    <property type="evidence" value="ECO:0007669"/>
    <property type="project" value="InterPro"/>
</dbReference>
<proteinExistence type="inferred from homology"/>
<evidence type="ECO:0000313" key="7">
    <source>
        <dbReference type="EMBL" id="AEW04541.1"/>
    </source>
</evidence>
<reference evidence="7 8" key="2">
    <citation type="journal article" date="2012" name="Stand. Genomic Sci.">
        <title>Complete genome sequence of the moderately thermophilic mineral-sulfide-oxidizing firmicute Sulfobacillus acidophilus type strain (NAL(T)).</title>
        <authorList>
            <person name="Anderson I."/>
            <person name="Chertkov O."/>
            <person name="Chen A."/>
            <person name="Saunders E."/>
            <person name="Lapidus A."/>
            <person name="Nolan M."/>
            <person name="Lucas S."/>
            <person name="Hammon N."/>
            <person name="Deshpande S."/>
            <person name="Cheng J.F."/>
            <person name="Han C."/>
            <person name="Tapia R."/>
            <person name="Goodwin L.A."/>
            <person name="Pitluck S."/>
            <person name="Liolios K."/>
            <person name="Pagani I."/>
            <person name="Ivanova N."/>
            <person name="Mikhailova N."/>
            <person name="Pati A."/>
            <person name="Palaniappan K."/>
            <person name="Land M."/>
            <person name="Pan C."/>
            <person name="Rohde M."/>
            <person name="Pukall R."/>
            <person name="Goker M."/>
            <person name="Detter J.C."/>
            <person name="Woyke T."/>
            <person name="Bristow J."/>
            <person name="Eisen J.A."/>
            <person name="Markowitz V."/>
            <person name="Hugenholtz P."/>
            <person name="Kyrpides N.C."/>
            <person name="Klenk H.P."/>
            <person name="Mavromatis K."/>
        </authorList>
    </citation>
    <scope>NUCLEOTIDE SEQUENCE [LARGE SCALE GENOMIC DNA]</scope>
    <source>
        <strain evidence="8">ATCC 700253 / DSM 10332 / NAL</strain>
    </source>
</reference>
<name>G8TTG1_SULAD</name>
<dbReference type="KEGG" id="sap:Sulac_1041"/>
<organism evidence="7 8">
    <name type="scientific">Sulfobacillus acidophilus (strain ATCC 700253 / DSM 10332 / NAL)</name>
    <dbReference type="NCBI Taxonomy" id="679936"/>
    <lineage>
        <taxon>Bacteria</taxon>
        <taxon>Bacillati</taxon>
        <taxon>Bacillota</taxon>
        <taxon>Clostridia</taxon>
        <taxon>Eubacteriales</taxon>
        <taxon>Clostridiales Family XVII. Incertae Sedis</taxon>
        <taxon>Sulfobacillus</taxon>
    </lineage>
</organism>
<dbReference type="Proteomes" id="UP000005439">
    <property type="component" value="Chromosome"/>
</dbReference>
<evidence type="ECO:0000256" key="3">
    <source>
        <dbReference type="ARBA" id="ARBA00022592"/>
    </source>
</evidence>
<sequence length="368" mass="38442">MSMHAIKWWSGLALGGALLAGCGTTAPTSQAPATKSPTAVAEASTPVTLLETGSTLLYPLFQKWVPVWEASHKNITITPAGTGSGTGIAQALAGTVQIGASDAYMSSAEMKPGILNIPLAISAQVIGYNLPGLNGRHLNLSGPILAGIYTGKITNWDAPQIQAANPGVPLPNHPIIPVRRSDSSGDSFLFTQYLTKSAPSSWTVGYATAPAWPAVSSEASAVGNGGMVQFLHANPYAIAYVGISYLNQMESDGLGYGALENPSGHYVLPTSQDIVSAASAMVPQTPADERISLIDAPGATAYPIINYEYAILQENQPSVTTANALKAFLSWAISPNGGNQSQFLNAVHFLPLPPSVVRLNQKQINEIH</sequence>
<dbReference type="PATRIC" id="fig|679936.5.peg.1099"/>
<dbReference type="STRING" id="679936.Sulac_1041"/>
<dbReference type="InterPro" id="IPR024370">
    <property type="entry name" value="PBP_domain"/>
</dbReference>
<feature type="domain" description="PBP" evidence="6">
    <location>
        <begin position="41"/>
        <end position="335"/>
    </location>
</feature>
<keyword evidence="8" id="KW-1185">Reference proteome</keyword>
<keyword evidence="5" id="KW-0732">Signal</keyword>
<evidence type="ECO:0000256" key="1">
    <source>
        <dbReference type="ARBA" id="ARBA00008725"/>
    </source>
</evidence>
<protein>
    <recommendedName>
        <fullName evidence="4">Phosphate-binding protein</fullName>
    </recommendedName>
</protein>
<feature type="chain" id="PRO_5038453921" description="Phosphate-binding protein" evidence="5">
    <location>
        <begin position="21"/>
        <end position="368"/>
    </location>
</feature>
<dbReference type="PANTHER" id="PTHR42996">
    <property type="entry name" value="PHOSPHATE-BINDING PROTEIN PSTS"/>
    <property type="match status" value="1"/>
</dbReference>
<dbReference type="AlphaFoldDB" id="G8TTG1"/>
<accession>G8TTG1</accession>
<dbReference type="SUPFAM" id="SSF53850">
    <property type="entry name" value="Periplasmic binding protein-like II"/>
    <property type="match status" value="1"/>
</dbReference>
<dbReference type="InterPro" id="IPR005673">
    <property type="entry name" value="ABC_phos-bd_PstS"/>
</dbReference>
<dbReference type="InterPro" id="IPR050962">
    <property type="entry name" value="Phosphate-bind_PstS"/>
</dbReference>
<dbReference type="Gene3D" id="3.40.190.10">
    <property type="entry name" value="Periplasmic binding protein-like II"/>
    <property type="match status" value="2"/>
</dbReference>
<keyword evidence="2 4" id="KW-0813">Transport</keyword>
<evidence type="ECO:0000259" key="6">
    <source>
        <dbReference type="Pfam" id="PF12849"/>
    </source>
</evidence>
<dbReference type="PROSITE" id="PS51257">
    <property type="entry name" value="PROKAR_LIPOPROTEIN"/>
    <property type="match status" value="1"/>
</dbReference>
<dbReference type="HOGENOM" id="CLU_034528_1_2_9"/>
<dbReference type="GO" id="GO:0035435">
    <property type="term" value="P:phosphate ion transmembrane transport"/>
    <property type="evidence" value="ECO:0007669"/>
    <property type="project" value="InterPro"/>
</dbReference>
<gene>
    <name evidence="7" type="ordered locus">Sulac_1041</name>
</gene>
<dbReference type="EMBL" id="CP003179">
    <property type="protein sequence ID" value="AEW04541.1"/>
    <property type="molecule type" value="Genomic_DNA"/>
</dbReference>
<evidence type="ECO:0000256" key="5">
    <source>
        <dbReference type="SAM" id="SignalP"/>
    </source>
</evidence>
<evidence type="ECO:0000313" key="8">
    <source>
        <dbReference type="Proteomes" id="UP000005439"/>
    </source>
</evidence>
<evidence type="ECO:0000256" key="2">
    <source>
        <dbReference type="ARBA" id="ARBA00022448"/>
    </source>
</evidence>
<dbReference type="CDD" id="cd13565">
    <property type="entry name" value="PBP2_PstS"/>
    <property type="match status" value="1"/>
</dbReference>
<dbReference type="GO" id="GO:0042301">
    <property type="term" value="F:phosphate ion binding"/>
    <property type="evidence" value="ECO:0007669"/>
    <property type="project" value="InterPro"/>
</dbReference>
<dbReference type="NCBIfam" id="TIGR00975">
    <property type="entry name" value="3a0107s03"/>
    <property type="match status" value="1"/>
</dbReference>
<feature type="signal peptide" evidence="5">
    <location>
        <begin position="1"/>
        <end position="20"/>
    </location>
</feature>
<reference evidence="8" key="1">
    <citation type="submission" date="2011-12" db="EMBL/GenBank/DDBJ databases">
        <title>The complete genome of chromosome of Sulfobacillus acidophilus DSM 10332.</title>
        <authorList>
            <person name="Lucas S."/>
            <person name="Han J."/>
            <person name="Lapidus A."/>
            <person name="Bruce D."/>
            <person name="Goodwin L."/>
            <person name="Pitluck S."/>
            <person name="Peters L."/>
            <person name="Kyrpides N."/>
            <person name="Mavromatis K."/>
            <person name="Ivanova N."/>
            <person name="Mikhailova N."/>
            <person name="Chertkov O."/>
            <person name="Saunders E."/>
            <person name="Detter J.C."/>
            <person name="Tapia R."/>
            <person name="Han C."/>
            <person name="Land M."/>
            <person name="Hauser L."/>
            <person name="Markowitz V."/>
            <person name="Cheng J.-F."/>
            <person name="Hugenholtz P."/>
            <person name="Woyke T."/>
            <person name="Wu D."/>
            <person name="Pukall R."/>
            <person name="Gehrich-Schroeter G."/>
            <person name="Schneider S."/>
            <person name="Klenk H.-P."/>
            <person name="Eisen J.A."/>
        </authorList>
    </citation>
    <scope>NUCLEOTIDE SEQUENCE [LARGE SCALE GENOMIC DNA]</scope>
    <source>
        <strain evidence="8">ATCC 700253 / DSM 10332 / NAL</strain>
    </source>
</reference>
<dbReference type="Pfam" id="PF12849">
    <property type="entry name" value="PBP_like_2"/>
    <property type="match status" value="1"/>
</dbReference>
<comment type="similarity">
    <text evidence="1 4">Belongs to the PstS family.</text>
</comment>